<protein>
    <submittedName>
        <fullName evidence="1">Uncharacterized protein</fullName>
    </submittedName>
</protein>
<proteinExistence type="predicted"/>
<organism evidence="1 2">
    <name type="scientific">Cellulomonas carbonis T26</name>
    <dbReference type="NCBI Taxonomy" id="947969"/>
    <lineage>
        <taxon>Bacteria</taxon>
        <taxon>Bacillati</taxon>
        <taxon>Actinomycetota</taxon>
        <taxon>Actinomycetes</taxon>
        <taxon>Micrococcales</taxon>
        <taxon>Cellulomonadaceae</taxon>
        <taxon>Cellulomonas</taxon>
    </lineage>
</organism>
<name>A0A0A0BR35_9CELL</name>
<sequence>MVEGPMRAACLADVLERVCAVDGVARVGLSLNRAGRSRMTVHCARWVETGELRRAVSADGAFQVAEPAGTDAGALIHGRVAYAAERFATGSIQ</sequence>
<dbReference type="Proteomes" id="UP000029839">
    <property type="component" value="Unassembled WGS sequence"/>
</dbReference>
<accession>A0A0A0BR35</accession>
<evidence type="ECO:0000313" key="1">
    <source>
        <dbReference type="EMBL" id="KGM10933.1"/>
    </source>
</evidence>
<gene>
    <name evidence="1" type="ORF">N868_13075</name>
</gene>
<comment type="caution">
    <text evidence="1">The sequence shown here is derived from an EMBL/GenBank/DDBJ whole genome shotgun (WGS) entry which is preliminary data.</text>
</comment>
<reference evidence="1 2" key="1">
    <citation type="submission" date="2013-08" db="EMBL/GenBank/DDBJ databases">
        <title>Genome sequencing of Cellulomonas carbonis T26.</title>
        <authorList>
            <person name="Chen F."/>
            <person name="Li Y."/>
            <person name="Wang G."/>
        </authorList>
    </citation>
    <scope>NUCLEOTIDE SEQUENCE [LARGE SCALE GENOMIC DNA]</scope>
    <source>
        <strain evidence="1 2">T26</strain>
    </source>
</reference>
<evidence type="ECO:0000313" key="2">
    <source>
        <dbReference type="Proteomes" id="UP000029839"/>
    </source>
</evidence>
<dbReference type="AlphaFoldDB" id="A0A0A0BR35"/>
<reference evidence="1 2" key="2">
    <citation type="journal article" date="2015" name="Stand. Genomic Sci.">
        <title>Draft genome sequence of Cellulomonas carbonis T26(T) and comparative analysis of six Cellulomonas genomes.</title>
        <authorList>
            <person name="Zhuang W."/>
            <person name="Zhang S."/>
            <person name="Xia X."/>
            <person name="Wang G."/>
        </authorList>
    </citation>
    <scope>NUCLEOTIDE SEQUENCE [LARGE SCALE GENOMIC DNA]</scope>
    <source>
        <strain evidence="1 2">T26</strain>
    </source>
</reference>
<keyword evidence="2" id="KW-1185">Reference proteome</keyword>
<dbReference type="EMBL" id="AXCY01000035">
    <property type="protein sequence ID" value="KGM10933.1"/>
    <property type="molecule type" value="Genomic_DNA"/>
</dbReference>